<organism evidence="2">
    <name type="scientific">Lotus japonicus</name>
    <name type="common">Lotus corniculatus var. japonicus</name>
    <dbReference type="NCBI Taxonomy" id="34305"/>
    <lineage>
        <taxon>Eukaryota</taxon>
        <taxon>Viridiplantae</taxon>
        <taxon>Streptophyta</taxon>
        <taxon>Embryophyta</taxon>
        <taxon>Tracheophyta</taxon>
        <taxon>Spermatophyta</taxon>
        <taxon>Magnoliopsida</taxon>
        <taxon>eudicotyledons</taxon>
        <taxon>Gunneridae</taxon>
        <taxon>Pentapetalae</taxon>
        <taxon>rosids</taxon>
        <taxon>fabids</taxon>
        <taxon>Fabales</taxon>
        <taxon>Fabaceae</taxon>
        <taxon>Papilionoideae</taxon>
        <taxon>50 kb inversion clade</taxon>
        <taxon>NPAAA clade</taxon>
        <taxon>Hologalegina</taxon>
        <taxon>robinioid clade</taxon>
        <taxon>Loteae</taxon>
        <taxon>Lotus</taxon>
    </lineage>
</organism>
<evidence type="ECO:0000313" key="2">
    <source>
        <dbReference type="EMBL" id="AFK40257.1"/>
    </source>
</evidence>
<dbReference type="EMBL" id="BT140462">
    <property type="protein sequence ID" value="AFK40257.1"/>
    <property type="molecule type" value="mRNA"/>
</dbReference>
<accession>I3SJ15</accession>
<dbReference type="AlphaFoldDB" id="I3SJ15"/>
<feature type="region of interest" description="Disordered" evidence="1">
    <location>
        <begin position="1"/>
        <end position="50"/>
    </location>
</feature>
<protein>
    <submittedName>
        <fullName evidence="2">Uncharacterized protein</fullName>
    </submittedName>
</protein>
<reference evidence="2" key="1">
    <citation type="submission" date="2012-05" db="EMBL/GenBank/DDBJ databases">
        <authorList>
            <person name="Krishnakumar V."/>
            <person name="Cheung F."/>
            <person name="Xiao Y."/>
            <person name="Chan A."/>
            <person name="Moskal W.A."/>
            <person name="Town C.D."/>
        </authorList>
    </citation>
    <scope>NUCLEOTIDE SEQUENCE</scope>
</reference>
<dbReference type="GeneID" id="130739440"/>
<proteinExistence type="evidence at transcript level"/>
<dbReference type="OrthoDB" id="1903715at2759"/>
<sequence>MEDTTLKTPPKIPIEAQSTEPECKTPTPIPQPPQNDDPNSTDELRKSLIPDPLRVPKAFKFPERYTSPTDSIMSPVTKGLLARGKKGVAKLPPGKYHPKIPDMSLQEVGPFQNNKVPIPMLIDERINSI</sequence>
<name>I3SJ15_LOTJA</name>
<dbReference type="OMA" id="IQSSEMM"/>
<evidence type="ECO:0000256" key="1">
    <source>
        <dbReference type="SAM" id="MobiDB-lite"/>
    </source>
</evidence>
<dbReference type="Pfam" id="PF05032">
    <property type="entry name" value="Spo12"/>
    <property type="match status" value="1"/>
</dbReference>
<dbReference type="RefSeq" id="XP_057447713.1">
    <property type="nucleotide sequence ID" value="XM_057591730.1"/>
</dbReference>
<dbReference type="PANTHER" id="PTHR36747:SF1">
    <property type="entry name" value="HYDROXYPROLINE-RICH GLYCOPROTEIN FAMILY PROTEIN"/>
    <property type="match status" value="1"/>
</dbReference>
<dbReference type="KEGG" id="lja:130739440"/>
<dbReference type="PANTHER" id="PTHR36747">
    <property type="entry name" value="HYDROXYPROLINE-RICH GLYCOPROTEIN FAMILY PROTEIN"/>
    <property type="match status" value="1"/>
</dbReference>
<dbReference type="InterPro" id="IPR007727">
    <property type="entry name" value="Spo12"/>
</dbReference>